<dbReference type="GO" id="GO:0030246">
    <property type="term" value="F:carbohydrate binding"/>
    <property type="evidence" value="ECO:0007669"/>
    <property type="project" value="InterPro"/>
</dbReference>
<evidence type="ECO:0000256" key="4">
    <source>
        <dbReference type="ARBA" id="ARBA00023295"/>
    </source>
</evidence>
<dbReference type="OrthoDB" id="5839090at2759"/>
<dbReference type="InterPro" id="IPR011013">
    <property type="entry name" value="Gal_mutarotase_sf_dom"/>
</dbReference>
<dbReference type="PANTHER" id="PTHR22762">
    <property type="entry name" value="ALPHA-GLUCOSIDASE"/>
    <property type="match status" value="1"/>
</dbReference>
<organism evidence="8 9">
    <name type="scientific">Exidia glandulosa HHB12029</name>
    <dbReference type="NCBI Taxonomy" id="1314781"/>
    <lineage>
        <taxon>Eukaryota</taxon>
        <taxon>Fungi</taxon>
        <taxon>Dikarya</taxon>
        <taxon>Basidiomycota</taxon>
        <taxon>Agaricomycotina</taxon>
        <taxon>Agaricomycetes</taxon>
        <taxon>Auriculariales</taxon>
        <taxon>Exidiaceae</taxon>
        <taxon>Exidia</taxon>
    </lineage>
</organism>
<dbReference type="Gene3D" id="3.20.20.80">
    <property type="entry name" value="Glycosidases"/>
    <property type="match status" value="1"/>
</dbReference>
<keyword evidence="9" id="KW-1185">Reference proteome</keyword>
<dbReference type="AlphaFoldDB" id="A0A165J5F7"/>
<dbReference type="InterPro" id="IPR030458">
    <property type="entry name" value="Glyco_hydro_31_AS"/>
</dbReference>
<dbReference type="CDD" id="cd14752">
    <property type="entry name" value="GH31_N"/>
    <property type="match status" value="1"/>
</dbReference>
<evidence type="ECO:0000256" key="3">
    <source>
        <dbReference type="ARBA" id="ARBA00023180"/>
    </source>
</evidence>
<protein>
    <submittedName>
        <fullName evidence="8">Glycoside hydrolase family 31 protein</fullName>
    </submittedName>
</protein>
<comment type="similarity">
    <text evidence="1 5">Belongs to the glycosyl hydrolase 31 family.</text>
</comment>
<dbReference type="FunCoup" id="A0A165J5F7">
    <property type="interactions" value="86"/>
</dbReference>
<dbReference type="GO" id="GO:0004553">
    <property type="term" value="F:hydrolase activity, hydrolyzing O-glycosyl compounds"/>
    <property type="evidence" value="ECO:0007669"/>
    <property type="project" value="InterPro"/>
</dbReference>
<dbReference type="EMBL" id="KV425974">
    <property type="protein sequence ID" value="KZV94354.1"/>
    <property type="molecule type" value="Genomic_DNA"/>
</dbReference>
<dbReference type="Gene3D" id="2.60.40.1180">
    <property type="entry name" value="Golgi alpha-mannosidase II"/>
    <property type="match status" value="2"/>
</dbReference>
<gene>
    <name evidence="8" type="ORF">EXIGLDRAFT_645244</name>
</gene>
<dbReference type="Gene3D" id="2.60.40.1760">
    <property type="entry name" value="glycosyl hydrolase (family 31)"/>
    <property type="match status" value="1"/>
</dbReference>
<evidence type="ECO:0000259" key="7">
    <source>
        <dbReference type="Pfam" id="PF21365"/>
    </source>
</evidence>
<evidence type="ECO:0000259" key="6">
    <source>
        <dbReference type="Pfam" id="PF01055"/>
    </source>
</evidence>
<dbReference type="InterPro" id="IPR013780">
    <property type="entry name" value="Glyco_hydro_b"/>
</dbReference>
<keyword evidence="4 5" id="KW-0326">Glycosidase</keyword>
<accession>A0A165J5F7</accession>
<evidence type="ECO:0000256" key="2">
    <source>
        <dbReference type="ARBA" id="ARBA00022801"/>
    </source>
</evidence>
<dbReference type="InterPro" id="IPR048395">
    <property type="entry name" value="Glyco_hydro_31_C"/>
</dbReference>
<dbReference type="InParanoid" id="A0A165J5F7"/>
<keyword evidence="2 5" id="KW-0378">Hydrolase</keyword>
<dbReference type="Pfam" id="PF01055">
    <property type="entry name" value="Glyco_hydro_31_2nd"/>
    <property type="match status" value="1"/>
</dbReference>
<dbReference type="InterPro" id="IPR000322">
    <property type="entry name" value="Glyco_hydro_31_TIM"/>
</dbReference>
<proteinExistence type="inferred from homology"/>
<dbReference type="Proteomes" id="UP000077266">
    <property type="component" value="Unassembled WGS sequence"/>
</dbReference>
<name>A0A165J5F7_EXIGL</name>
<evidence type="ECO:0000313" key="8">
    <source>
        <dbReference type="EMBL" id="KZV94354.1"/>
    </source>
</evidence>
<evidence type="ECO:0000313" key="9">
    <source>
        <dbReference type="Proteomes" id="UP000077266"/>
    </source>
</evidence>
<dbReference type="SUPFAM" id="SSF51445">
    <property type="entry name" value="(Trans)glycosidases"/>
    <property type="match status" value="1"/>
</dbReference>
<evidence type="ECO:0000256" key="1">
    <source>
        <dbReference type="ARBA" id="ARBA00007806"/>
    </source>
</evidence>
<dbReference type="PANTHER" id="PTHR22762:SF133">
    <property type="entry name" value="P-TYPE DOMAIN-CONTAINING PROTEIN"/>
    <property type="match status" value="1"/>
</dbReference>
<dbReference type="GO" id="GO:0005975">
    <property type="term" value="P:carbohydrate metabolic process"/>
    <property type="evidence" value="ECO:0007669"/>
    <property type="project" value="InterPro"/>
</dbReference>
<feature type="domain" description="Glycoside hydrolase family 31 TIM barrel" evidence="6">
    <location>
        <begin position="290"/>
        <end position="673"/>
    </location>
</feature>
<dbReference type="SUPFAM" id="SSF51011">
    <property type="entry name" value="Glycosyl hydrolase domain"/>
    <property type="match status" value="1"/>
</dbReference>
<evidence type="ECO:0000256" key="5">
    <source>
        <dbReference type="RuleBase" id="RU361185"/>
    </source>
</evidence>
<dbReference type="SUPFAM" id="SSF74650">
    <property type="entry name" value="Galactose mutarotase-like"/>
    <property type="match status" value="1"/>
</dbReference>
<dbReference type="PROSITE" id="PS00129">
    <property type="entry name" value="GLYCOSYL_HYDROL_F31_1"/>
    <property type="match status" value="1"/>
</dbReference>
<dbReference type="Pfam" id="PF21365">
    <property type="entry name" value="Glyco_hydro_31_3rd"/>
    <property type="match status" value="1"/>
</dbReference>
<keyword evidence="3" id="KW-0325">Glycoprotein</keyword>
<dbReference type="InterPro" id="IPR017853">
    <property type="entry name" value="GH"/>
</dbReference>
<sequence length="898" mass="99490">MGAIPVNRDVSKCPGYNLGDVSNSKNGLTAKLTLAGDECTAFGLDIKDLTVEVTYDTMTRLHVKIYDTVKNQFQIPESLIERSAPDPDSTADTSDLVFNYNAKPFEFWITRKGASDDEKPLFDTRKSFLPSTPVPPVHADDPSTALPAFNLIFEDQYIEITSALPKDTNLYGLGEYYSSSGFRRDTGASGGAGSVQALVANGWSVELDRNSYSVMPFYTEHRLDSAGKGKSHGVLALNSNQGDVLLLTPQDADQSIIQYRFLGGVLDFYVFSGPSPMDVVEQYGQLLGFPAWTPTWAFGFHLCRWGYKNVDDWRSRVDKMREANIPLEVQWVDIDFYDGHRVFTSDPQNFPMDSVKQFISDLASNNQRMIPIVDPGIAIMDGYAPHDSGLDRNVFIKMNNGSVTRGRVWPGDTYFPDWFAENTQDWWTQNLKDWHDSGVSFSGIWLDMNEASNFCDGICDVAYDPSTTKREIQSGAGSSVAKRAVDGDMTGRTKSGSVNFPPYQIHQNGGSLVKGNIDAFSMHGNGALEYDVHNMYGLGEEKATFNALVEINNGERPFLISRSAFPSSGRWTGHWLGDNHGDWWAMWASIQGMLQFTMNQIPMVGADTCGHMGVTTEDLCSRWMMMSAFTPFYRNHHTDDGNMQEPYLWESVADASRIALTARYSLLPYWATLFADASLKGTPPMRALYWEFPDDASLFGVDQQFMVGPSILVTPVLEPDVQSVNGVLPGNEETEAWYDFWTHDVVTGKGNITMEAKMNQINVHIRGGSALLLHSKPAYTTVETRASPYTLLVALGAGSNATATGSVYLDDGLAYPPGPSTRLSISSQSSSVDITPEGEFTIEQKLAQIEVLGVPAASFVTVNGEKLPEDKWTFDQEKHKLIINHDGIDLNQRVQVAW</sequence>
<dbReference type="STRING" id="1314781.A0A165J5F7"/>
<reference evidence="8 9" key="1">
    <citation type="journal article" date="2016" name="Mol. Biol. Evol.">
        <title>Comparative Genomics of Early-Diverging Mushroom-Forming Fungi Provides Insights into the Origins of Lignocellulose Decay Capabilities.</title>
        <authorList>
            <person name="Nagy L.G."/>
            <person name="Riley R."/>
            <person name="Tritt A."/>
            <person name="Adam C."/>
            <person name="Daum C."/>
            <person name="Floudas D."/>
            <person name="Sun H."/>
            <person name="Yadav J.S."/>
            <person name="Pangilinan J."/>
            <person name="Larsson K.H."/>
            <person name="Matsuura K."/>
            <person name="Barry K."/>
            <person name="Labutti K."/>
            <person name="Kuo R."/>
            <person name="Ohm R.A."/>
            <person name="Bhattacharya S.S."/>
            <person name="Shirouzu T."/>
            <person name="Yoshinaga Y."/>
            <person name="Martin F.M."/>
            <person name="Grigoriev I.V."/>
            <person name="Hibbett D.S."/>
        </authorList>
    </citation>
    <scope>NUCLEOTIDE SEQUENCE [LARGE SCALE GENOMIC DNA]</scope>
    <source>
        <strain evidence="8 9">HHB12029</strain>
    </source>
</reference>
<dbReference type="CDD" id="cd06602">
    <property type="entry name" value="GH31_MGAM_SI_GAA"/>
    <property type="match status" value="1"/>
</dbReference>
<feature type="non-terminal residue" evidence="8">
    <location>
        <position position="898"/>
    </location>
</feature>
<feature type="domain" description="Glycosyl hydrolase family 31 C-terminal" evidence="7">
    <location>
        <begin position="681"/>
        <end position="770"/>
    </location>
</feature>